<reference evidence="8" key="1">
    <citation type="journal article" date="2019" name="Int. J. Syst. Evol. Microbiol.">
        <title>The Global Catalogue of Microorganisms (GCM) 10K type strain sequencing project: providing services to taxonomists for standard genome sequencing and annotation.</title>
        <authorList>
            <consortium name="The Broad Institute Genomics Platform"/>
            <consortium name="The Broad Institute Genome Sequencing Center for Infectious Disease"/>
            <person name="Wu L."/>
            <person name="Ma J."/>
        </authorList>
    </citation>
    <scope>NUCLEOTIDE SEQUENCE [LARGE SCALE GENOMIC DNA]</scope>
    <source>
        <strain evidence="8">CCUG 51308</strain>
    </source>
</reference>
<dbReference type="InterPro" id="IPR011075">
    <property type="entry name" value="TetR_C"/>
</dbReference>
<proteinExistence type="predicted"/>
<comment type="caution">
    <text evidence="7">The sequence shown here is derived from an EMBL/GenBank/DDBJ whole genome shotgun (WGS) entry which is preliminary data.</text>
</comment>
<evidence type="ECO:0000313" key="8">
    <source>
        <dbReference type="Proteomes" id="UP001596492"/>
    </source>
</evidence>
<gene>
    <name evidence="7" type="ORF">ACFQS8_12550</name>
</gene>
<dbReference type="InterPro" id="IPR001647">
    <property type="entry name" value="HTH_TetR"/>
</dbReference>
<dbReference type="SUPFAM" id="SSF48498">
    <property type="entry name" value="Tetracyclin repressor-like, C-terminal domain"/>
    <property type="match status" value="1"/>
</dbReference>
<dbReference type="SUPFAM" id="SSF46689">
    <property type="entry name" value="Homeodomain-like"/>
    <property type="match status" value="1"/>
</dbReference>
<keyword evidence="3" id="KW-0804">Transcription</keyword>
<dbReference type="Proteomes" id="UP001596492">
    <property type="component" value="Unassembled WGS sequence"/>
</dbReference>
<dbReference type="RefSeq" id="WP_382167886.1">
    <property type="nucleotide sequence ID" value="NZ_JBHTBR010000005.1"/>
</dbReference>
<keyword evidence="8" id="KW-1185">Reference proteome</keyword>
<dbReference type="InterPro" id="IPR009057">
    <property type="entry name" value="Homeodomain-like_sf"/>
</dbReference>
<dbReference type="InterPro" id="IPR036271">
    <property type="entry name" value="Tet_transcr_reg_TetR-rel_C_sf"/>
</dbReference>
<dbReference type="Gene3D" id="1.10.10.60">
    <property type="entry name" value="Homeodomain-like"/>
    <property type="match status" value="1"/>
</dbReference>
<feature type="DNA-binding region" description="H-T-H motif" evidence="4">
    <location>
        <begin position="46"/>
        <end position="65"/>
    </location>
</feature>
<dbReference type="PROSITE" id="PS50977">
    <property type="entry name" value="HTH_TETR_2"/>
    <property type="match status" value="1"/>
</dbReference>
<protein>
    <submittedName>
        <fullName evidence="7">TetR-like C-terminal domain-containing protein</fullName>
    </submittedName>
</protein>
<feature type="region of interest" description="Disordered" evidence="5">
    <location>
        <begin position="1"/>
        <end position="25"/>
    </location>
</feature>
<feature type="compositionally biased region" description="Basic residues" evidence="5">
    <location>
        <begin position="8"/>
        <end position="19"/>
    </location>
</feature>
<dbReference type="Pfam" id="PF16859">
    <property type="entry name" value="TetR_C_11"/>
    <property type="match status" value="1"/>
</dbReference>
<organism evidence="7 8">
    <name type="scientific">Hirschia litorea</name>
    <dbReference type="NCBI Taxonomy" id="1199156"/>
    <lineage>
        <taxon>Bacteria</taxon>
        <taxon>Pseudomonadati</taxon>
        <taxon>Pseudomonadota</taxon>
        <taxon>Alphaproteobacteria</taxon>
        <taxon>Hyphomonadales</taxon>
        <taxon>Hyphomonadaceae</taxon>
        <taxon>Hirschia</taxon>
    </lineage>
</organism>
<keyword evidence="1" id="KW-0805">Transcription regulation</keyword>
<dbReference type="EMBL" id="JBHTBR010000005">
    <property type="protein sequence ID" value="MFC7292452.1"/>
    <property type="molecule type" value="Genomic_DNA"/>
</dbReference>
<sequence>MTETTSKPKAKTTARRAGPKRSEVSRLAVQNSALKELVENGWRSFSVDRVAKNAKASKQTIYRWWATPACMVVEAALETLPKSEDPNTTPEERILALISPLFTTIRNGDGAHMWRGILLAAADDEEAGEIFRKWVMESIRKPLRFILAEQANKGLIRRDWEIDFALESLLGPLWHRIAAMRAPLPDGYAERVTDALMTNLKKDL</sequence>
<evidence type="ECO:0000259" key="6">
    <source>
        <dbReference type="PROSITE" id="PS50977"/>
    </source>
</evidence>
<evidence type="ECO:0000313" key="7">
    <source>
        <dbReference type="EMBL" id="MFC7292452.1"/>
    </source>
</evidence>
<evidence type="ECO:0000256" key="4">
    <source>
        <dbReference type="PROSITE-ProRule" id="PRU00335"/>
    </source>
</evidence>
<name>A0ABW2INI3_9PROT</name>
<feature type="domain" description="HTH tetR-type" evidence="6">
    <location>
        <begin position="23"/>
        <end position="83"/>
    </location>
</feature>
<evidence type="ECO:0000256" key="5">
    <source>
        <dbReference type="SAM" id="MobiDB-lite"/>
    </source>
</evidence>
<dbReference type="Gene3D" id="1.10.357.10">
    <property type="entry name" value="Tetracycline Repressor, domain 2"/>
    <property type="match status" value="1"/>
</dbReference>
<keyword evidence="2 4" id="KW-0238">DNA-binding</keyword>
<accession>A0ABW2INI3</accession>
<evidence type="ECO:0000256" key="1">
    <source>
        <dbReference type="ARBA" id="ARBA00023015"/>
    </source>
</evidence>
<evidence type="ECO:0000256" key="2">
    <source>
        <dbReference type="ARBA" id="ARBA00023125"/>
    </source>
</evidence>
<evidence type="ECO:0000256" key="3">
    <source>
        <dbReference type="ARBA" id="ARBA00023163"/>
    </source>
</evidence>